<reference evidence="2" key="1">
    <citation type="submission" date="2020-10" db="EMBL/GenBank/DDBJ databases">
        <title>Bacterium isolated from coastal waters sediment.</title>
        <authorList>
            <person name="Chen R.-J."/>
            <person name="Lu D.-C."/>
            <person name="Zhu K.-L."/>
            <person name="Du Z.-J."/>
        </authorList>
    </citation>
    <scope>NUCLEOTIDE SEQUENCE</scope>
    <source>
        <strain evidence="2">N1Y112</strain>
    </source>
</reference>
<organism evidence="2 3">
    <name type="scientific">Pontibacterium sinense</name>
    <dbReference type="NCBI Taxonomy" id="2781979"/>
    <lineage>
        <taxon>Bacteria</taxon>
        <taxon>Pseudomonadati</taxon>
        <taxon>Pseudomonadota</taxon>
        <taxon>Gammaproteobacteria</taxon>
        <taxon>Oceanospirillales</taxon>
        <taxon>Oceanospirillaceae</taxon>
        <taxon>Pontibacterium</taxon>
    </lineage>
</organism>
<keyword evidence="1" id="KW-0812">Transmembrane</keyword>
<proteinExistence type="predicted"/>
<accession>A0A8J7K0K7</accession>
<dbReference type="AlphaFoldDB" id="A0A8J7K0K7"/>
<keyword evidence="1" id="KW-1133">Transmembrane helix</keyword>
<dbReference type="Proteomes" id="UP000640333">
    <property type="component" value="Unassembled WGS sequence"/>
</dbReference>
<protein>
    <submittedName>
        <fullName evidence="2">Uncharacterized protein</fullName>
    </submittedName>
</protein>
<comment type="caution">
    <text evidence="2">The sequence shown here is derived from an EMBL/GenBank/DDBJ whole genome shotgun (WGS) entry which is preliminary data.</text>
</comment>
<keyword evidence="1" id="KW-0472">Membrane</keyword>
<evidence type="ECO:0000313" key="3">
    <source>
        <dbReference type="Proteomes" id="UP000640333"/>
    </source>
</evidence>
<feature type="transmembrane region" description="Helical" evidence="1">
    <location>
        <begin position="35"/>
        <end position="58"/>
    </location>
</feature>
<evidence type="ECO:0000256" key="1">
    <source>
        <dbReference type="SAM" id="Phobius"/>
    </source>
</evidence>
<gene>
    <name evidence="2" type="ORF">IOQ59_18495</name>
</gene>
<dbReference type="EMBL" id="JADEYS010000024">
    <property type="protein sequence ID" value="MBE9399254.1"/>
    <property type="molecule type" value="Genomic_DNA"/>
</dbReference>
<sequence>MILRIQLPFLLLVNFLALFVDGPIADKEAGVNQAVAALTLLNMTLLPVYTAATIMYFSSVVNDRPITAGQAIMLGVSRWWALLLVFILSGFAIFSGLLFLIVPGLFIMMRLAFADYICVTEQKGPVQALKESWERTQDYFWILLNGLAILFVVISGTEMALEMVLRNADSLDAPIRALINIVFSVLNTVITVYAFRIYCIQKDKLKPAQPPQAPDDSQQPPV</sequence>
<name>A0A8J7K0K7_9GAMM</name>
<feature type="transmembrane region" description="Helical" evidence="1">
    <location>
        <begin position="79"/>
        <end position="102"/>
    </location>
</feature>
<feature type="transmembrane region" description="Helical" evidence="1">
    <location>
        <begin position="177"/>
        <end position="198"/>
    </location>
</feature>
<feature type="transmembrane region" description="Helical" evidence="1">
    <location>
        <begin position="139"/>
        <end position="165"/>
    </location>
</feature>
<keyword evidence="3" id="KW-1185">Reference proteome</keyword>
<evidence type="ECO:0000313" key="2">
    <source>
        <dbReference type="EMBL" id="MBE9399254.1"/>
    </source>
</evidence>
<dbReference type="RefSeq" id="WP_228051007.1">
    <property type="nucleotide sequence ID" value="NZ_JADEYS010000024.1"/>
</dbReference>